<protein>
    <submittedName>
        <fullName evidence="2">Uncharacterized protein</fullName>
    </submittedName>
</protein>
<name>A0A8H6CXG5_9HYPO</name>
<proteinExistence type="predicted"/>
<dbReference type="AlphaFoldDB" id="A0A8H6CXG5"/>
<dbReference type="EMBL" id="JAAOAK010000006">
    <property type="protein sequence ID" value="KAF5695592.1"/>
    <property type="molecule type" value="Genomic_DNA"/>
</dbReference>
<sequence length="112" mass="12167">MEVVKYRAEASGSSESDDKESFASDVERRKNMVEISGTVCKKALKAVKLERVAQNISDVCATAQSTALAGKFNVEGSDTTGQDIIKIHADQRSFAVAGMANNFDFTSFVPRR</sequence>
<feature type="region of interest" description="Disordered" evidence="1">
    <location>
        <begin position="1"/>
        <end position="26"/>
    </location>
</feature>
<organism evidence="2 3">
    <name type="scientific">Fusarium denticulatum</name>
    <dbReference type="NCBI Taxonomy" id="48507"/>
    <lineage>
        <taxon>Eukaryota</taxon>
        <taxon>Fungi</taxon>
        <taxon>Dikarya</taxon>
        <taxon>Ascomycota</taxon>
        <taxon>Pezizomycotina</taxon>
        <taxon>Sordariomycetes</taxon>
        <taxon>Hypocreomycetidae</taxon>
        <taxon>Hypocreales</taxon>
        <taxon>Nectriaceae</taxon>
        <taxon>Fusarium</taxon>
        <taxon>Fusarium fujikuroi species complex</taxon>
    </lineage>
</organism>
<keyword evidence="3" id="KW-1185">Reference proteome</keyword>
<reference evidence="2 3" key="1">
    <citation type="submission" date="2020-05" db="EMBL/GenBank/DDBJ databases">
        <title>Identification and distribution of gene clusters putatively required for synthesis of sphingolipid metabolism inhibitors in phylogenetically diverse species of the filamentous fungus Fusarium.</title>
        <authorList>
            <person name="Kim H.-S."/>
            <person name="Busman M."/>
            <person name="Brown D.W."/>
            <person name="Divon H."/>
            <person name="Uhlig S."/>
            <person name="Proctor R.H."/>
        </authorList>
    </citation>
    <scope>NUCLEOTIDE SEQUENCE [LARGE SCALE GENOMIC DNA]</scope>
    <source>
        <strain evidence="2 3">NRRL 25311</strain>
    </source>
</reference>
<evidence type="ECO:0000256" key="1">
    <source>
        <dbReference type="SAM" id="MobiDB-lite"/>
    </source>
</evidence>
<evidence type="ECO:0000313" key="3">
    <source>
        <dbReference type="Proteomes" id="UP000562682"/>
    </source>
</evidence>
<dbReference type="Proteomes" id="UP000562682">
    <property type="component" value="Unassembled WGS sequence"/>
</dbReference>
<gene>
    <name evidence="2" type="ORF">FDENT_217</name>
</gene>
<accession>A0A8H6CXG5</accession>
<comment type="caution">
    <text evidence="2">The sequence shown here is derived from an EMBL/GenBank/DDBJ whole genome shotgun (WGS) entry which is preliminary data.</text>
</comment>
<evidence type="ECO:0000313" key="2">
    <source>
        <dbReference type="EMBL" id="KAF5695592.1"/>
    </source>
</evidence>